<dbReference type="PATRIC" id="fig|1121338.3.peg.1654"/>
<proteinExistence type="predicted"/>
<sequence>MNDNKCMKLWYELPLIVVVAIIPLVVRMKVIPLKGVLFEFWKGQKVNYDFFSYYKMIGILILSILAVIALLILVLKKEIALKKTYFYIPICVYSFFVIMSTIFSEYKSASLWGYPDRYEGMFALLAYILILIVTINIMNSERSIKILIYSLFASASIIGIIGILQYFGHDIFGTSFGKNLILPGKYKKLASGLKFTLGEHKIYATLFHYNYVGSYMAMLFPLTLTFAVLIKNKKAKIMVSILSILMFANWVGSGSRAGLVGGIIALVVIIIMLRRYFIRHWKYMFPVIGVLLLLIIGINAVSSGAISKRIGQLINDTRMLSNNSNTDINNIQDVVTKGFNVEIIEKNKILRFGVENGKIVFRDTDNKLIKVNMEKGNKILLKNDTYNDYNIYLKIADTEEGKSNVIEVNKGKMNMYFILLKDGFRFINNKREAVTLSKVERWGFEGKEKIGSARGYIWSRSIPLLKHTVLLGHGPDTFAIYFPQKDYIGKYNAYGTMGMLVDKPHDLWLQVGINTGIMSLIAMVALFIMYIVSSIKVYFRNSFDDFYSVIGVSVFVAIVGYIGAAFFNDSVVSVAPIFWILLGIGISVNLTLANSKVEQ</sequence>
<feature type="transmembrane region" description="Helical" evidence="5">
    <location>
        <begin position="51"/>
        <end position="74"/>
    </location>
</feature>
<dbReference type="OrthoDB" id="1762823at2"/>
<dbReference type="Pfam" id="PF04932">
    <property type="entry name" value="Wzy_C"/>
    <property type="match status" value="1"/>
</dbReference>
<accession>A0A151B478</accession>
<evidence type="ECO:0000256" key="2">
    <source>
        <dbReference type="ARBA" id="ARBA00022692"/>
    </source>
</evidence>
<feature type="transmembrane region" description="Helical" evidence="5">
    <location>
        <begin position="259"/>
        <end position="277"/>
    </location>
</feature>
<comment type="subcellular location">
    <subcellularLocation>
        <location evidence="1">Membrane</location>
        <topology evidence="1">Multi-pass membrane protein</topology>
    </subcellularLocation>
</comment>
<feature type="domain" description="O-antigen ligase-related" evidence="6">
    <location>
        <begin position="419"/>
        <end position="523"/>
    </location>
</feature>
<feature type="transmembrane region" description="Helical" evidence="5">
    <location>
        <begin position="118"/>
        <end position="139"/>
    </location>
</feature>
<feature type="transmembrane region" description="Helical" evidence="5">
    <location>
        <begin position="146"/>
        <end position="167"/>
    </location>
</feature>
<gene>
    <name evidence="7" type="ORF">CLTEP_16090</name>
</gene>
<dbReference type="GO" id="GO:0016874">
    <property type="term" value="F:ligase activity"/>
    <property type="evidence" value="ECO:0007669"/>
    <property type="project" value="UniProtKB-KW"/>
</dbReference>
<dbReference type="GO" id="GO:0016020">
    <property type="term" value="C:membrane"/>
    <property type="evidence" value="ECO:0007669"/>
    <property type="project" value="UniProtKB-SubCell"/>
</dbReference>
<protein>
    <submittedName>
        <fullName evidence="7">O-antigen ligase</fullName>
    </submittedName>
</protein>
<dbReference type="STRING" id="1121338.CLTEP_16090"/>
<name>A0A151B478_9CLOT</name>
<evidence type="ECO:0000256" key="4">
    <source>
        <dbReference type="ARBA" id="ARBA00023136"/>
    </source>
</evidence>
<keyword evidence="7" id="KW-0436">Ligase</keyword>
<evidence type="ECO:0000256" key="3">
    <source>
        <dbReference type="ARBA" id="ARBA00022989"/>
    </source>
</evidence>
<keyword evidence="4 5" id="KW-0472">Membrane</keyword>
<feature type="transmembrane region" description="Helical" evidence="5">
    <location>
        <begin position="237"/>
        <end position="253"/>
    </location>
</feature>
<feature type="transmembrane region" description="Helical" evidence="5">
    <location>
        <begin position="573"/>
        <end position="593"/>
    </location>
</feature>
<feature type="transmembrane region" description="Helical" evidence="5">
    <location>
        <begin position="86"/>
        <end position="106"/>
    </location>
</feature>
<evidence type="ECO:0000313" key="7">
    <source>
        <dbReference type="EMBL" id="KYH34457.1"/>
    </source>
</evidence>
<dbReference type="RefSeq" id="WP_066825111.1">
    <property type="nucleotide sequence ID" value="NZ_LTBA01000016.1"/>
</dbReference>
<dbReference type="EMBL" id="LTBA01000016">
    <property type="protein sequence ID" value="KYH34457.1"/>
    <property type="molecule type" value="Genomic_DNA"/>
</dbReference>
<feature type="transmembrane region" description="Helical" evidence="5">
    <location>
        <begin position="517"/>
        <end position="539"/>
    </location>
</feature>
<evidence type="ECO:0000313" key="8">
    <source>
        <dbReference type="Proteomes" id="UP000075531"/>
    </source>
</evidence>
<dbReference type="PANTHER" id="PTHR37422:SF13">
    <property type="entry name" value="LIPOPOLYSACCHARIDE BIOSYNTHESIS PROTEIN PA4999-RELATED"/>
    <property type="match status" value="1"/>
</dbReference>
<dbReference type="InterPro" id="IPR007016">
    <property type="entry name" value="O-antigen_ligase-rel_domated"/>
</dbReference>
<evidence type="ECO:0000259" key="6">
    <source>
        <dbReference type="Pfam" id="PF04932"/>
    </source>
</evidence>
<comment type="caution">
    <text evidence="7">The sequence shown here is derived from an EMBL/GenBank/DDBJ whole genome shotgun (WGS) entry which is preliminary data.</text>
</comment>
<dbReference type="PANTHER" id="PTHR37422">
    <property type="entry name" value="TEICHURONIC ACID BIOSYNTHESIS PROTEIN TUAE"/>
    <property type="match status" value="1"/>
</dbReference>
<keyword evidence="8" id="KW-1185">Reference proteome</keyword>
<dbReference type="InterPro" id="IPR051533">
    <property type="entry name" value="WaaL-like"/>
</dbReference>
<feature type="transmembrane region" description="Helical" evidence="5">
    <location>
        <begin position="284"/>
        <end position="306"/>
    </location>
</feature>
<feature type="transmembrane region" description="Helical" evidence="5">
    <location>
        <begin position="9"/>
        <end position="31"/>
    </location>
</feature>
<keyword evidence="2 5" id="KW-0812">Transmembrane</keyword>
<evidence type="ECO:0000256" key="5">
    <source>
        <dbReference type="SAM" id="Phobius"/>
    </source>
</evidence>
<reference evidence="7 8" key="1">
    <citation type="submission" date="2016-02" db="EMBL/GenBank/DDBJ databases">
        <title>Genome sequence of Clostridium tepidiprofundi DSM 19306.</title>
        <authorList>
            <person name="Poehlein A."/>
            <person name="Daniel R."/>
        </authorList>
    </citation>
    <scope>NUCLEOTIDE SEQUENCE [LARGE SCALE GENOMIC DNA]</scope>
    <source>
        <strain evidence="7 8">DSM 19306</strain>
    </source>
</reference>
<dbReference type="AlphaFoldDB" id="A0A151B478"/>
<evidence type="ECO:0000256" key="1">
    <source>
        <dbReference type="ARBA" id="ARBA00004141"/>
    </source>
</evidence>
<feature type="transmembrane region" description="Helical" evidence="5">
    <location>
        <begin position="212"/>
        <end position="230"/>
    </location>
</feature>
<dbReference type="Proteomes" id="UP000075531">
    <property type="component" value="Unassembled WGS sequence"/>
</dbReference>
<organism evidence="7 8">
    <name type="scientific">Clostridium tepidiprofundi DSM 19306</name>
    <dbReference type="NCBI Taxonomy" id="1121338"/>
    <lineage>
        <taxon>Bacteria</taxon>
        <taxon>Bacillati</taxon>
        <taxon>Bacillota</taxon>
        <taxon>Clostridia</taxon>
        <taxon>Eubacteriales</taxon>
        <taxon>Clostridiaceae</taxon>
        <taxon>Clostridium</taxon>
    </lineage>
</organism>
<keyword evidence="3 5" id="KW-1133">Transmembrane helix</keyword>
<feature type="transmembrane region" description="Helical" evidence="5">
    <location>
        <begin position="546"/>
        <end position="567"/>
    </location>
</feature>